<dbReference type="GO" id="GO:0016887">
    <property type="term" value="F:ATP hydrolysis activity"/>
    <property type="evidence" value="ECO:0007669"/>
    <property type="project" value="InterPro"/>
</dbReference>
<evidence type="ECO:0000259" key="1">
    <source>
        <dbReference type="PROSITE" id="PS50893"/>
    </source>
</evidence>
<dbReference type="SUPFAM" id="SSF52540">
    <property type="entry name" value="P-loop containing nucleoside triphosphate hydrolases"/>
    <property type="match status" value="1"/>
</dbReference>
<dbReference type="KEGG" id="cate:C2869_16935"/>
<dbReference type="InterPro" id="IPR015854">
    <property type="entry name" value="ABC_transpr_LolD-like"/>
</dbReference>
<dbReference type="EMBL" id="CP026604">
    <property type="protein sequence ID" value="AWB68005.1"/>
    <property type="molecule type" value="Genomic_DNA"/>
</dbReference>
<dbReference type="OrthoDB" id="9806127at2"/>
<protein>
    <recommendedName>
        <fullName evidence="1">ABC transporter domain-containing protein</fullName>
    </recommendedName>
</protein>
<feature type="domain" description="ABC transporter" evidence="1">
    <location>
        <begin position="3"/>
        <end position="225"/>
    </location>
</feature>
<gene>
    <name evidence="2" type="ORF">C2869_16935</name>
</gene>
<dbReference type="Proteomes" id="UP000244441">
    <property type="component" value="Chromosome"/>
</dbReference>
<reference evidence="2 3" key="1">
    <citation type="submission" date="2018-01" db="EMBL/GenBank/DDBJ databases">
        <title>Genome sequence of a Cantenovulum-like bacteria.</title>
        <authorList>
            <person name="Tan W.R."/>
            <person name="Lau N.-S."/>
            <person name="Go F."/>
            <person name="Amirul A.-A.A."/>
        </authorList>
    </citation>
    <scope>NUCLEOTIDE SEQUENCE [LARGE SCALE GENOMIC DNA]</scope>
    <source>
        <strain evidence="2 3">CCB-QB4</strain>
    </source>
</reference>
<evidence type="ECO:0000313" key="2">
    <source>
        <dbReference type="EMBL" id="AWB68005.1"/>
    </source>
</evidence>
<dbReference type="GO" id="GO:0022857">
    <property type="term" value="F:transmembrane transporter activity"/>
    <property type="evidence" value="ECO:0007669"/>
    <property type="project" value="TreeGrafter"/>
</dbReference>
<dbReference type="Gene3D" id="3.40.50.300">
    <property type="entry name" value="P-loop containing nucleotide triphosphate hydrolases"/>
    <property type="match status" value="1"/>
</dbReference>
<dbReference type="GO" id="GO:0005524">
    <property type="term" value="F:ATP binding"/>
    <property type="evidence" value="ECO:0007669"/>
    <property type="project" value="InterPro"/>
</dbReference>
<name>A0A2S0VUY1_9ALTE</name>
<keyword evidence="3" id="KW-1185">Reference proteome</keyword>
<dbReference type="PROSITE" id="PS50893">
    <property type="entry name" value="ABC_TRANSPORTER_2"/>
    <property type="match status" value="1"/>
</dbReference>
<dbReference type="PANTHER" id="PTHR24220">
    <property type="entry name" value="IMPORT ATP-BINDING PROTEIN"/>
    <property type="match status" value="1"/>
</dbReference>
<proteinExistence type="predicted"/>
<accession>A0A2S0VUY1</accession>
<evidence type="ECO:0000313" key="3">
    <source>
        <dbReference type="Proteomes" id="UP000244441"/>
    </source>
</evidence>
<dbReference type="InterPro" id="IPR027417">
    <property type="entry name" value="P-loop_NTPase"/>
</dbReference>
<organism evidence="2 3">
    <name type="scientific">Saccharobesus litoralis</name>
    <dbReference type="NCBI Taxonomy" id="2172099"/>
    <lineage>
        <taxon>Bacteria</taxon>
        <taxon>Pseudomonadati</taxon>
        <taxon>Pseudomonadota</taxon>
        <taxon>Gammaproteobacteria</taxon>
        <taxon>Alteromonadales</taxon>
        <taxon>Alteromonadaceae</taxon>
        <taxon>Saccharobesus</taxon>
    </lineage>
</organism>
<dbReference type="InterPro" id="IPR003439">
    <property type="entry name" value="ABC_transporter-like_ATP-bd"/>
</dbReference>
<dbReference type="GO" id="GO:0005886">
    <property type="term" value="C:plasma membrane"/>
    <property type="evidence" value="ECO:0007669"/>
    <property type="project" value="TreeGrafter"/>
</dbReference>
<sequence>MQIQFRDVQLASQRALPLCRIQNQGFSHLIESGQTVVFSGPSGCGKSLLFSTLVGLHKPAAGNIYFNELDVYAAESKALDELKCRMGVVFDVPALLSNQTVEQNLMLCADWFFVDETYAQRKHRVNQLAKEYDFFNLLPLRPNQLSLAEASLIAVARALFHQPQVLIWDSVFHGIETSKKSFLLNKLQQLKSRGSSLILFTNARQDLADLPHQLIELDSRDKEQN</sequence>
<dbReference type="Pfam" id="PF00005">
    <property type="entry name" value="ABC_tran"/>
    <property type="match status" value="1"/>
</dbReference>
<dbReference type="RefSeq" id="WP_108604070.1">
    <property type="nucleotide sequence ID" value="NZ_CP026604.1"/>
</dbReference>
<dbReference type="AlphaFoldDB" id="A0A2S0VUY1"/>